<accession>A0A8D0GDW1</accession>
<dbReference type="Proteomes" id="UP000694392">
    <property type="component" value="Unplaced"/>
</dbReference>
<dbReference type="GO" id="GO:0003682">
    <property type="term" value="F:chromatin binding"/>
    <property type="evidence" value="ECO:0007669"/>
    <property type="project" value="TreeGrafter"/>
</dbReference>
<dbReference type="Ensembl" id="ENSSPUT00000007677.1">
    <property type="protein sequence ID" value="ENSSPUP00000007201.1"/>
    <property type="gene ID" value="ENSSPUG00000005576.1"/>
</dbReference>
<evidence type="ECO:0000313" key="3">
    <source>
        <dbReference type="Proteomes" id="UP000694392"/>
    </source>
</evidence>
<dbReference type="GO" id="GO:0000785">
    <property type="term" value="C:chromatin"/>
    <property type="evidence" value="ECO:0007669"/>
    <property type="project" value="TreeGrafter"/>
</dbReference>
<dbReference type="PANTHER" id="PTHR11199">
    <property type="entry name" value="STROMAL ANTIGEN"/>
    <property type="match status" value="1"/>
</dbReference>
<name>A0A8D0GDW1_SPHPU</name>
<sequence length="111" mass="12574">MDFSSASFANIKELARRFALTFGWDQVKSRESVAMIHKEGIEFAFQGAAGVEGKSLPPNLSFLLIISEFSNKLLKPDKRLVYGYLQRYIIDPASCKGDVWHPLIWYTSSLL</sequence>
<dbReference type="GO" id="GO:0005634">
    <property type="term" value="C:nucleus"/>
    <property type="evidence" value="ECO:0007669"/>
    <property type="project" value="TreeGrafter"/>
</dbReference>
<evidence type="ECO:0000313" key="2">
    <source>
        <dbReference type="Ensembl" id="ENSSPUP00000007201.1"/>
    </source>
</evidence>
<dbReference type="InterPro" id="IPR039662">
    <property type="entry name" value="Cohesin_Scc3/SA"/>
</dbReference>
<dbReference type="GO" id="GO:0007062">
    <property type="term" value="P:sister chromatid cohesion"/>
    <property type="evidence" value="ECO:0007669"/>
    <property type="project" value="TreeGrafter"/>
</dbReference>
<dbReference type="GeneTree" id="ENSGT00950000182972"/>
<comment type="similarity">
    <text evidence="1">Belongs to the SCC3 family.</text>
</comment>
<dbReference type="PANTHER" id="PTHR11199:SF2">
    <property type="entry name" value="COHESIN SUBUNIT SA"/>
    <property type="match status" value="1"/>
</dbReference>
<protein>
    <submittedName>
        <fullName evidence="2">Uncharacterized protein</fullName>
    </submittedName>
</protein>
<organism evidence="2 3">
    <name type="scientific">Sphenodon punctatus</name>
    <name type="common">Tuatara</name>
    <name type="synonym">Hatteria punctata</name>
    <dbReference type="NCBI Taxonomy" id="8508"/>
    <lineage>
        <taxon>Eukaryota</taxon>
        <taxon>Metazoa</taxon>
        <taxon>Chordata</taxon>
        <taxon>Craniata</taxon>
        <taxon>Vertebrata</taxon>
        <taxon>Euteleostomi</taxon>
        <taxon>Lepidosauria</taxon>
        <taxon>Sphenodontia</taxon>
        <taxon>Sphenodontidae</taxon>
        <taxon>Sphenodon</taxon>
    </lineage>
</organism>
<keyword evidence="3" id="KW-1185">Reference proteome</keyword>
<dbReference type="AlphaFoldDB" id="A0A8D0GDW1"/>
<evidence type="ECO:0000256" key="1">
    <source>
        <dbReference type="ARBA" id="ARBA00005486"/>
    </source>
</evidence>
<proteinExistence type="inferred from homology"/>
<reference evidence="2" key="2">
    <citation type="submission" date="2025-09" db="UniProtKB">
        <authorList>
            <consortium name="Ensembl"/>
        </authorList>
    </citation>
    <scope>IDENTIFICATION</scope>
</reference>
<reference evidence="2" key="1">
    <citation type="submission" date="2025-08" db="UniProtKB">
        <authorList>
            <consortium name="Ensembl"/>
        </authorList>
    </citation>
    <scope>IDENTIFICATION</scope>
</reference>
<dbReference type="GO" id="GO:0008278">
    <property type="term" value="C:cohesin complex"/>
    <property type="evidence" value="ECO:0007669"/>
    <property type="project" value="TreeGrafter"/>
</dbReference>